<dbReference type="Proteomes" id="UP001194746">
    <property type="component" value="Unassembled WGS sequence"/>
</dbReference>
<keyword evidence="4" id="KW-1185">Reference proteome</keyword>
<evidence type="ECO:0000313" key="4">
    <source>
        <dbReference type="Proteomes" id="UP001194746"/>
    </source>
</evidence>
<dbReference type="GO" id="GO:0010333">
    <property type="term" value="F:terpene synthase activity"/>
    <property type="evidence" value="ECO:0007669"/>
    <property type="project" value="InterPro"/>
</dbReference>
<dbReference type="PANTHER" id="PTHR31739">
    <property type="entry name" value="ENT-COPALYL DIPHOSPHATE SYNTHASE, CHLOROPLASTIC"/>
    <property type="match status" value="1"/>
</dbReference>
<accession>A0AAD4GZE6</accession>
<dbReference type="AlphaFoldDB" id="A0AAD4GZE6"/>
<comment type="caution">
    <text evidence="3">The sequence shown here is derived from an EMBL/GenBank/DDBJ whole genome shotgun (WGS) entry which is preliminary data.</text>
</comment>
<proteinExistence type="inferred from homology"/>
<protein>
    <recommendedName>
        <fullName evidence="5">Ent-kaurene synthase</fullName>
    </recommendedName>
</protein>
<dbReference type="Gene3D" id="1.50.10.160">
    <property type="match status" value="1"/>
</dbReference>
<sequence length="960" mass="108159">MTMHNEWQDETQRAQKQSEAGCNPQQEAIALLEYLAQDHHPEHGFGAVSSSVYDTAWVSMIEKAGADGEKFWLFKECYDFLLNAQCEDGGWAANAVLFDRTAHTLAGLLAVKKHLDREEDPQNCQNWRERISKAIEFLNQALPHLPAAAVTELTIGAELWLPKMLELLEKEDIHLDSASVLLWILPCRDKKLSRFPIETLYQPVVTSVSHSLEALIGYADLNRVSQLKSCGSMMGSPSSTAAYLIHSSTWDDDAEAYLHRAIHSSSACRDGGVPSTYPTTVFERAWIPVNFLMSGVSFDKETQSLLQNIGVKLQTVLEVQNGITGFAPGMCMDADDTAKTLTLLNLLGLPASPDALIDRFEACDYFLTFGLERNPSVSTNAHVLIALLHTQNPNRYIPQIEKCVQHLCRVWGASDCFVEDKWNISPYYPVMLICDGLLKYLRQWENEALTTTLNPQVPLVLHQALTRILLNQNPDGSWGPRSSLEETSYAVLTVKRLLSLPFSPQLRDTSVQAVLNTESYLREQYSLGYVPTRERLWVDKTLYSIETVSKSYIISALSAPTLDTQASERLKALFNAPESIITKQARFLHSLPSFSQTPKWVVEASVREGYMLIDELRNVDFFSQRAKLSDKYLIYCSSCFVASNTSGRYFLGTDYLMMVLRITVATYQLDTFMDHEVMAFSTIELGELESFIQKALRPSYSLPYTSEGAKNSSKCEDNDNSHGRIESSKAHLQAFIEFMLADPDNTVSDYDRMNLRNELKAALLAQVTHIRGSKQLDQGNKDGIHEWARETTFFSWLRSCASDNVLYPVILKYMICHMGAGADQRGKDVFHTPEEKYIVEDFCRHAAAEVRLWNDYGSAERDRAEGVLNSVDLLGLSPAINGGVDATCAKNYKIAALEKMARYENKHVRLCLEQLEHAMKKADVPRGARLMSRLRMHERVAQVWAEMYSLFKFSATGVQS</sequence>
<comment type="similarity">
    <text evidence="1">Belongs to the terpene synthase family.</text>
</comment>
<feature type="region of interest" description="Disordered" evidence="2">
    <location>
        <begin position="1"/>
        <end position="22"/>
    </location>
</feature>
<dbReference type="InterPro" id="IPR008930">
    <property type="entry name" value="Terpenoid_cyclase/PrenylTrfase"/>
</dbReference>
<organism evidence="3 4">
    <name type="scientific">Aspergillus nanangensis</name>
    <dbReference type="NCBI Taxonomy" id="2582783"/>
    <lineage>
        <taxon>Eukaryota</taxon>
        <taxon>Fungi</taxon>
        <taxon>Dikarya</taxon>
        <taxon>Ascomycota</taxon>
        <taxon>Pezizomycotina</taxon>
        <taxon>Eurotiomycetes</taxon>
        <taxon>Eurotiomycetidae</taxon>
        <taxon>Eurotiales</taxon>
        <taxon>Aspergillaceae</taxon>
        <taxon>Aspergillus</taxon>
        <taxon>Aspergillus subgen. Circumdati</taxon>
    </lineage>
</organism>
<dbReference type="InterPro" id="IPR050148">
    <property type="entry name" value="Terpene_synthase-like"/>
</dbReference>
<reference evidence="3" key="2">
    <citation type="submission" date="2020-02" db="EMBL/GenBank/DDBJ databases">
        <authorList>
            <person name="Gilchrist C.L.M."/>
            <person name="Chooi Y.-H."/>
        </authorList>
    </citation>
    <scope>NUCLEOTIDE SEQUENCE</scope>
    <source>
        <strain evidence="3">MST-FP2251</strain>
    </source>
</reference>
<name>A0AAD4GZE6_ASPNN</name>
<dbReference type="EMBL" id="VCAU01000002">
    <property type="protein sequence ID" value="KAF9894881.1"/>
    <property type="molecule type" value="Genomic_DNA"/>
</dbReference>
<evidence type="ECO:0000313" key="3">
    <source>
        <dbReference type="EMBL" id="KAF9894881.1"/>
    </source>
</evidence>
<feature type="compositionally biased region" description="Basic and acidic residues" evidence="2">
    <location>
        <begin position="1"/>
        <end position="13"/>
    </location>
</feature>
<evidence type="ECO:0008006" key="5">
    <source>
        <dbReference type="Google" id="ProtNLM"/>
    </source>
</evidence>
<dbReference type="GO" id="GO:0000287">
    <property type="term" value="F:magnesium ion binding"/>
    <property type="evidence" value="ECO:0007669"/>
    <property type="project" value="TreeGrafter"/>
</dbReference>
<dbReference type="PANTHER" id="PTHR31739:SF25">
    <property type="entry name" value="(E,E)-GERANYLLINALOOL SYNTHASE"/>
    <property type="match status" value="1"/>
</dbReference>
<evidence type="ECO:0000256" key="2">
    <source>
        <dbReference type="SAM" id="MobiDB-lite"/>
    </source>
</evidence>
<gene>
    <name evidence="3" type="ORF">FE257_004502</name>
</gene>
<dbReference type="GO" id="GO:0016102">
    <property type="term" value="P:diterpenoid biosynthetic process"/>
    <property type="evidence" value="ECO:0007669"/>
    <property type="project" value="TreeGrafter"/>
</dbReference>
<dbReference type="Gene3D" id="1.50.10.20">
    <property type="match status" value="1"/>
</dbReference>
<evidence type="ECO:0000256" key="1">
    <source>
        <dbReference type="ARBA" id="ARBA00006333"/>
    </source>
</evidence>
<dbReference type="SUPFAM" id="SSF48239">
    <property type="entry name" value="Terpenoid cyclases/Protein prenyltransferases"/>
    <property type="match status" value="1"/>
</dbReference>
<reference evidence="3" key="1">
    <citation type="journal article" date="2019" name="Beilstein J. Org. Chem.">
        <title>Nanangenines: drimane sesquiterpenoids as the dominant metabolite cohort of a novel Australian fungus, Aspergillus nanangensis.</title>
        <authorList>
            <person name="Lacey H.J."/>
            <person name="Gilchrist C.L.M."/>
            <person name="Crombie A."/>
            <person name="Kalaitzis J.A."/>
            <person name="Vuong D."/>
            <person name="Rutledge P.J."/>
            <person name="Turner P."/>
            <person name="Pitt J.I."/>
            <person name="Lacey E."/>
            <person name="Chooi Y.H."/>
            <person name="Piggott A.M."/>
        </authorList>
    </citation>
    <scope>NUCLEOTIDE SEQUENCE</scope>
    <source>
        <strain evidence="3">MST-FP2251</strain>
    </source>
</reference>